<protein>
    <submittedName>
        <fullName evidence="1">Uncharacterized protein</fullName>
    </submittedName>
</protein>
<organism evidence="1 2">
    <name type="scientific">Anisodus tanguticus</name>
    <dbReference type="NCBI Taxonomy" id="243964"/>
    <lineage>
        <taxon>Eukaryota</taxon>
        <taxon>Viridiplantae</taxon>
        <taxon>Streptophyta</taxon>
        <taxon>Embryophyta</taxon>
        <taxon>Tracheophyta</taxon>
        <taxon>Spermatophyta</taxon>
        <taxon>Magnoliopsida</taxon>
        <taxon>eudicotyledons</taxon>
        <taxon>Gunneridae</taxon>
        <taxon>Pentapetalae</taxon>
        <taxon>asterids</taxon>
        <taxon>lamiids</taxon>
        <taxon>Solanales</taxon>
        <taxon>Solanaceae</taxon>
        <taxon>Solanoideae</taxon>
        <taxon>Hyoscyameae</taxon>
        <taxon>Anisodus</taxon>
    </lineage>
</organism>
<sequence length="138" mass="16219">MEVYVDELISSSLVIAFNETGEDPRCKIHDLVHDFCRVKSRKEKLFYFISSSAPLSSSSNLMSRGMTIHYDHHFPHSDENLVLLSADKENPYVKHLIFFKVYMDAVEYGKHYHLSYNYHLKHLKLLKSYSDTNYSHLD</sequence>
<accession>A0AAE1VTK6</accession>
<dbReference type="Gene3D" id="1.10.10.10">
    <property type="entry name" value="Winged helix-like DNA-binding domain superfamily/Winged helix DNA-binding domain"/>
    <property type="match status" value="1"/>
</dbReference>
<reference evidence="1" key="1">
    <citation type="submission" date="2023-12" db="EMBL/GenBank/DDBJ databases">
        <title>Genome assembly of Anisodus tanguticus.</title>
        <authorList>
            <person name="Wang Y.-J."/>
        </authorList>
    </citation>
    <scope>NUCLEOTIDE SEQUENCE</scope>
    <source>
        <strain evidence="1">KB-2021</strain>
        <tissue evidence="1">Leaf</tissue>
    </source>
</reference>
<dbReference type="EMBL" id="JAVYJV010000004">
    <property type="protein sequence ID" value="KAK4372789.1"/>
    <property type="molecule type" value="Genomic_DNA"/>
</dbReference>
<evidence type="ECO:0000313" key="2">
    <source>
        <dbReference type="Proteomes" id="UP001291623"/>
    </source>
</evidence>
<name>A0AAE1VTK6_9SOLA</name>
<gene>
    <name evidence="1" type="ORF">RND71_008173</name>
</gene>
<proteinExistence type="predicted"/>
<comment type="caution">
    <text evidence="1">The sequence shown here is derived from an EMBL/GenBank/DDBJ whole genome shotgun (WGS) entry which is preliminary data.</text>
</comment>
<keyword evidence="2" id="KW-1185">Reference proteome</keyword>
<dbReference type="Proteomes" id="UP001291623">
    <property type="component" value="Unassembled WGS sequence"/>
</dbReference>
<dbReference type="InterPro" id="IPR036388">
    <property type="entry name" value="WH-like_DNA-bd_sf"/>
</dbReference>
<dbReference type="AlphaFoldDB" id="A0AAE1VTK6"/>
<evidence type="ECO:0000313" key="1">
    <source>
        <dbReference type="EMBL" id="KAK4372789.1"/>
    </source>
</evidence>